<name>A0A5B8MJ61_9CHLO</name>
<dbReference type="AlphaFoldDB" id="A0A5B8MJ61"/>
<dbReference type="OrthoDB" id="428974at2759"/>
<dbReference type="PROSITE" id="PS00383">
    <property type="entry name" value="TYR_PHOSPHATASE_1"/>
    <property type="match status" value="1"/>
</dbReference>
<dbReference type="InterPro" id="IPR051029">
    <property type="entry name" value="mRNA_Capping_Enz/RNA_Phosphat"/>
</dbReference>
<feature type="region of interest" description="Disordered" evidence="1">
    <location>
        <begin position="1"/>
        <end position="21"/>
    </location>
</feature>
<evidence type="ECO:0000313" key="3">
    <source>
        <dbReference type="EMBL" id="QDZ20658.1"/>
    </source>
</evidence>
<evidence type="ECO:0000313" key="4">
    <source>
        <dbReference type="Proteomes" id="UP000316726"/>
    </source>
</evidence>
<feature type="region of interest" description="Disordered" evidence="1">
    <location>
        <begin position="204"/>
        <end position="268"/>
    </location>
</feature>
<accession>A0A5B8MJ61</accession>
<feature type="compositionally biased region" description="Basic and acidic residues" evidence="1">
    <location>
        <begin position="1"/>
        <end position="12"/>
    </location>
</feature>
<dbReference type="InterPro" id="IPR029021">
    <property type="entry name" value="Prot-tyrosine_phosphatase-like"/>
</dbReference>
<organism evidence="3 4">
    <name type="scientific">Chloropicon primus</name>
    <dbReference type="NCBI Taxonomy" id="1764295"/>
    <lineage>
        <taxon>Eukaryota</taxon>
        <taxon>Viridiplantae</taxon>
        <taxon>Chlorophyta</taxon>
        <taxon>Chloropicophyceae</taxon>
        <taxon>Chloropicales</taxon>
        <taxon>Chloropicaceae</taxon>
        <taxon>Chloropicon</taxon>
    </lineage>
</organism>
<feature type="compositionally biased region" description="Basic and acidic residues" evidence="1">
    <location>
        <begin position="204"/>
        <end position="230"/>
    </location>
</feature>
<dbReference type="PANTHER" id="PTHR10367">
    <property type="entry name" value="MRNA-CAPPING ENZYME"/>
    <property type="match status" value="1"/>
</dbReference>
<evidence type="ECO:0000256" key="1">
    <source>
        <dbReference type="SAM" id="MobiDB-lite"/>
    </source>
</evidence>
<dbReference type="Pfam" id="PF00782">
    <property type="entry name" value="DSPc"/>
    <property type="match status" value="1"/>
</dbReference>
<dbReference type="PANTHER" id="PTHR10367:SF17">
    <property type="entry name" value="MRNA-CAPPING ENZYME"/>
    <property type="match status" value="1"/>
</dbReference>
<keyword evidence="4" id="KW-1185">Reference proteome</keyword>
<dbReference type="Gene3D" id="3.90.190.10">
    <property type="entry name" value="Protein tyrosine phosphatase superfamily"/>
    <property type="match status" value="1"/>
</dbReference>
<dbReference type="EMBL" id="CP031037">
    <property type="protein sequence ID" value="QDZ20658.1"/>
    <property type="molecule type" value="Genomic_DNA"/>
</dbReference>
<dbReference type="InterPro" id="IPR000340">
    <property type="entry name" value="Dual-sp_phosphatase_cat-dom"/>
</dbReference>
<proteinExistence type="predicted"/>
<dbReference type="GO" id="GO:0016787">
    <property type="term" value="F:hydrolase activity"/>
    <property type="evidence" value="ECO:0007669"/>
    <property type="project" value="UniProtKB-ARBA"/>
</dbReference>
<evidence type="ECO:0000259" key="2">
    <source>
        <dbReference type="PROSITE" id="PS50056"/>
    </source>
</evidence>
<gene>
    <name evidence="3" type="ORF">A3770_04p31760</name>
</gene>
<dbReference type="InterPro" id="IPR000387">
    <property type="entry name" value="Tyr_Pase_dom"/>
</dbReference>
<sequence>MANDADKDKDKATGGTPAGTPTVLNKLKKWGDYGSFGVPMVAERILPMKTPLTEQILKDWSHTLEEPPRHVHTVDSFIEAQREEGRQVGLIVDLCNHDCLYREDIPDGVRYQHIWCIAKEVPGDEFIQQFVEVVGNFHDQHPDQFVAVHCSYGFNRTGFMICCYLILKRKLSIEEAMKKFKESRDPGIKHEKFKKELCRRFGTAEETRPDAEGKNKDTPVEERKNMDEGRLTSLDAEMNEDLREETRQHKISGSTGRPARLSQDSMHSVSSLDSLQSLLADLEEIKDDQVLGDDEDQGSLYAGKTKSEKKIKKKLKKACAVM</sequence>
<dbReference type="STRING" id="1764295.A0A5B8MJ61"/>
<dbReference type="Proteomes" id="UP000316726">
    <property type="component" value="Chromosome 4"/>
</dbReference>
<dbReference type="SUPFAM" id="SSF52799">
    <property type="entry name" value="(Phosphotyrosine protein) phosphatases II"/>
    <property type="match status" value="1"/>
</dbReference>
<reference evidence="3 4" key="1">
    <citation type="submission" date="2018-07" db="EMBL/GenBank/DDBJ databases">
        <title>The complete nuclear genome of the prasinophyte Chloropicon primus (CCMP1205).</title>
        <authorList>
            <person name="Pombert J.-F."/>
            <person name="Otis C."/>
            <person name="Turmel M."/>
            <person name="Lemieux C."/>
        </authorList>
    </citation>
    <scope>NUCLEOTIDE SEQUENCE [LARGE SCALE GENOMIC DNA]</scope>
    <source>
        <strain evidence="3 4">CCMP1205</strain>
    </source>
</reference>
<feature type="compositionally biased region" description="Acidic residues" evidence="1">
    <location>
        <begin position="286"/>
        <end position="297"/>
    </location>
</feature>
<feature type="region of interest" description="Disordered" evidence="1">
    <location>
        <begin position="286"/>
        <end position="308"/>
    </location>
</feature>
<dbReference type="PROSITE" id="PS50056">
    <property type="entry name" value="TYR_PHOSPHATASE_2"/>
    <property type="match status" value="1"/>
</dbReference>
<dbReference type="GO" id="GO:0006370">
    <property type="term" value="P:7-methylguanosine mRNA capping"/>
    <property type="evidence" value="ECO:0007669"/>
    <property type="project" value="TreeGrafter"/>
</dbReference>
<dbReference type="GO" id="GO:0004484">
    <property type="term" value="F:mRNA guanylyltransferase activity"/>
    <property type="evidence" value="ECO:0007669"/>
    <property type="project" value="TreeGrafter"/>
</dbReference>
<protein>
    <submittedName>
        <fullName evidence="3">Protein-tyrosine phosphatase</fullName>
    </submittedName>
</protein>
<feature type="domain" description="Tyrosine specific protein phosphatases" evidence="2">
    <location>
        <begin position="128"/>
        <end position="184"/>
    </location>
</feature>
<dbReference type="InterPro" id="IPR016130">
    <property type="entry name" value="Tyr_Pase_AS"/>
</dbReference>